<evidence type="ECO:0000256" key="1">
    <source>
        <dbReference type="SAM" id="MobiDB-lite"/>
    </source>
</evidence>
<sequence length="404" mass="42235">MPFNDPRDKRDHVPLLLSEFPAPPSFIPPSPYTPLAPSASNPPLSLPPSSPLPPLPGPSPITEHDTLLFMSAARSRRTSKLSLASSSSYYSKRDSTATLASIGSNASLPSLSPSVSITPLDSSSRSLRSSPSNGSLSVPSRHIDSSPALEHRRCEDDPAHLTRVSLDDLALHAALPEHDLSDDERVLDYGIAPSLSRRRPHSGGPPSPRELPTVQEDDPDPSRVPSPSSSRPASTPRPRTSGGLLAQQLPARIDKALPPLPADAASPAAPRADSPDIPAILATTPRPRRTSASSARAASRARAARPALRRHASEGVGAGAGVDVPRGRTAAPARRSPSELPYAGHAGWDDDDDDDAPAEDYGAPLGAAGAACELDGDAERALERQLEGEGSDSDSGLDVRTPLP</sequence>
<feature type="compositionally biased region" description="Low complexity" evidence="1">
    <location>
        <begin position="119"/>
        <end position="140"/>
    </location>
</feature>
<dbReference type="HOGENOM" id="CLU_562788_0_0_1"/>
<feature type="region of interest" description="Disordered" evidence="1">
    <location>
        <begin position="27"/>
        <end position="64"/>
    </location>
</feature>
<dbReference type="EMBL" id="KB445797">
    <property type="protein sequence ID" value="EMD37233.1"/>
    <property type="molecule type" value="Genomic_DNA"/>
</dbReference>
<feature type="compositionally biased region" description="Polar residues" evidence="1">
    <location>
        <begin position="103"/>
        <end position="117"/>
    </location>
</feature>
<feature type="compositionally biased region" description="Basic and acidic residues" evidence="1">
    <location>
        <begin position="377"/>
        <end position="387"/>
    </location>
</feature>
<name>M2QJL2_CERS8</name>
<feature type="compositionally biased region" description="Pro residues" evidence="1">
    <location>
        <begin position="44"/>
        <end position="59"/>
    </location>
</feature>
<dbReference type="Proteomes" id="UP000016930">
    <property type="component" value="Unassembled WGS sequence"/>
</dbReference>
<gene>
    <name evidence="2" type="ORF">CERSUDRAFT_95489</name>
</gene>
<dbReference type="AlphaFoldDB" id="M2QJL2"/>
<reference evidence="2 3" key="1">
    <citation type="journal article" date="2012" name="Proc. Natl. Acad. Sci. U.S.A.">
        <title>Comparative genomics of Ceriporiopsis subvermispora and Phanerochaete chrysosporium provide insight into selective ligninolysis.</title>
        <authorList>
            <person name="Fernandez-Fueyo E."/>
            <person name="Ruiz-Duenas F.J."/>
            <person name="Ferreira P."/>
            <person name="Floudas D."/>
            <person name="Hibbett D.S."/>
            <person name="Canessa P."/>
            <person name="Larrondo L.F."/>
            <person name="James T.Y."/>
            <person name="Seelenfreund D."/>
            <person name="Lobos S."/>
            <person name="Polanco R."/>
            <person name="Tello M."/>
            <person name="Honda Y."/>
            <person name="Watanabe T."/>
            <person name="Watanabe T."/>
            <person name="Ryu J.S."/>
            <person name="Kubicek C.P."/>
            <person name="Schmoll M."/>
            <person name="Gaskell J."/>
            <person name="Hammel K.E."/>
            <person name="St John F.J."/>
            <person name="Vanden Wymelenberg A."/>
            <person name="Sabat G."/>
            <person name="Splinter BonDurant S."/>
            <person name="Syed K."/>
            <person name="Yadav J.S."/>
            <person name="Doddapaneni H."/>
            <person name="Subramanian V."/>
            <person name="Lavin J.L."/>
            <person name="Oguiza J.A."/>
            <person name="Perez G."/>
            <person name="Pisabarro A.G."/>
            <person name="Ramirez L."/>
            <person name="Santoyo F."/>
            <person name="Master E."/>
            <person name="Coutinho P.M."/>
            <person name="Henrissat B."/>
            <person name="Lombard V."/>
            <person name="Magnuson J.K."/>
            <person name="Kuees U."/>
            <person name="Hori C."/>
            <person name="Igarashi K."/>
            <person name="Samejima M."/>
            <person name="Held B.W."/>
            <person name="Barry K.W."/>
            <person name="LaButti K.M."/>
            <person name="Lapidus A."/>
            <person name="Lindquist E.A."/>
            <person name="Lucas S.M."/>
            <person name="Riley R."/>
            <person name="Salamov A.A."/>
            <person name="Hoffmeister D."/>
            <person name="Schwenk D."/>
            <person name="Hadar Y."/>
            <person name="Yarden O."/>
            <person name="de Vries R.P."/>
            <person name="Wiebenga A."/>
            <person name="Stenlid J."/>
            <person name="Eastwood D."/>
            <person name="Grigoriev I.V."/>
            <person name="Berka R.M."/>
            <person name="Blanchette R.A."/>
            <person name="Kersten P."/>
            <person name="Martinez A.T."/>
            <person name="Vicuna R."/>
            <person name="Cullen D."/>
        </authorList>
    </citation>
    <scope>NUCLEOTIDE SEQUENCE [LARGE SCALE GENOMIC DNA]</scope>
    <source>
        <strain evidence="2 3">B</strain>
    </source>
</reference>
<feature type="region of interest" description="Disordered" evidence="1">
    <location>
        <begin position="1"/>
        <end position="20"/>
    </location>
</feature>
<evidence type="ECO:0000313" key="2">
    <source>
        <dbReference type="EMBL" id="EMD37233.1"/>
    </source>
</evidence>
<feature type="compositionally biased region" description="Low complexity" evidence="1">
    <location>
        <begin position="223"/>
        <end position="241"/>
    </location>
</feature>
<proteinExistence type="predicted"/>
<evidence type="ECO:0000313" key="3">
    <source>
        <dbReference type="Proteomes" id="UP000016930"/>
    </source>
</evidence>
<feature type="compositionally biased region" description="Basic and acidic residues" evidence="1">
    <location>
        <begin position="141"/>
        <end position="156"/>
    </location>
</feature>
<protein>
    <submittedName>
        <fullName evidence="2">Uncharacterized protein</fullName>
    </submittedName>
</protein>
<feature type="region of interest" description="Disordered" evidence="1">
    <location>
        <begin position="191"/>
        <end position="404"/>
    </location>
</feature>
<feature type="compositionally biased region" description="Acidic residues" evidence="1">
    <location>
        <begin position="349"/>
        <end position="358"/>
    </location>
</feature>
<feature type="compositionally biased region" description="Basic and acidic residues" evidence="1">
    <location>
        <begin position="1"/>
        <end position="13"/>
    </location>
</feature>
<accession>M2QJL2</accession>
<keyword evidence="3" id="KW-1185">Reference proteome</keyword>
<feature type="compositionally biased region" description="Low complexity" evidence="1">
    <location>
        <begin position="262"/>
        <end position="306"/>
    </location>
</feature>
<feature type="region of interest" description="Disordered" evidence="1">
    <location>
        <begin position="103"/>
        <end position="156"/>
    </location>
</feature>
<dbReference type="OrthoDB" id="3064136at2759"/>
<organism evidence="2 3">
    <name type="scientific">Ceriporiopsis subvermispora (strain B)</name>
    <name type="common">White-rot fungus</name>
    <name type="synonym">Gelatoporia subvermispora</name>
    <dbReference type="NCBI Taxonomy" id="914234"/>
    <lineage>
        <taxon>Eukaryota</taxon>
        <taxon>Fungi</taxon>
        <taxon>Dikarya</taxon>
        <taxon>Basidiomycota</taxon>
        <taxon>Agaricomycotina</taxon>
        <taxon>Agaricomycetes</taxon>
        <taxon>Polyporales</taxon>
        <taxon>Gelatoporiaceae</taxon>
        <taxon>Gelatoporia</taxon>
    </lineage>
</organism>